<gene>
    <name evidence="2" type="ORF">SDC9_208782</name>
</gene>
<evidence type="ECO:0000313" key="2">
    <source>
        <dbReference type="EMBL" id="MPN61048.1"/>
    </source>
</evidence>
<dbReference type="EMBL" id="VSSQ01137124">
    <property type="protein sequence ID" value="MPN61048.1"/>
    <property type="molecule type" value="Genomic_DNA"/>
</dbReference>
<proteinExistence type="predicted"/>
<comment type="caution">
    <text evidence="2">The sequence shown here is derived from an EMBL/GenBank/DDBJ whole genome shotgun (WGS) entry which is preliminary data.</text>
</comment>
<feature type="transmembrane region" description="Helical" evidence="1">
    <location>
        <begin position="74"/>
        <end position="93"/>
    </location>
</feature>
<keyword evidence="1" id="KW-1133">Transmembrane helix</keyword>
<name>A0A645JBI4_9ZZZZ</name>
<keyword evidence="1" id="KW-0812">Transmembrane</keyword>
<reference evidence="2" key="1">
    <citation type="submission" date="2019-08" db="EMBL/GenBank/DDBJ databases">
        <authorList>
            <person name="Kucharzyk K."/>
            <person name="Murdoch R.W."/>
            <person name="Higgins S."/>
            <person name="Loffler F."/>
        </authorList>
    </citation>
    <scope>NUCLEOTIDE SEQUENCE</scope>
</reference>
<organism evidence="2">
    <name type="scientific">bioreactor metagenome</name>
    <dbReference type="NCBI Taxonomy" id="1076179"/>
    <lineage>
        <taxon>unclassified sequences</taxon>
        <taxon>metagenomes</taxon>
        <taxon>ecological metagenomes</taxon>
    </lineage>
</organism>
<dbReference type="AlphaFoldDB" id="A0A645JBI4"/>
<protein>
    <recommendedName>
        <fullName evidence="3">Membrane transporter protein</fullName>
    </recommendedName>
</protein>
<feature type="transmembrane region" description="Helical" evidence="1">
    <location>
        <begin position="12"/>
        <end position="32"/>
    </location>
</feature>
<keyword evidence="1" id="KW-0472">Membrane</keyword>
<feature type="transmembrane region" description="Helical" evidence="1">
    <location>
        <begin position="44"/>
        <end position="62"/>
    </location>
</feature>
<sequence length="94" mass="10588">MNQQQDKETLRANIVHYFFLANTITLLIMYLMKTIDIATMNQSIYVIPGVVVGAWIGENYFVKISPIIFRKLSLGIIFFCGAISILSGLMKILG</sequence>
<evidence type="ECO:0008006" key="3">
    <source>
        <dbReference type="Google" id="ProtNLM"/>
    </source>
</evidence>
<evidence type="ECO:0000256" key="1">
    <source>
        <dbReference type="SAM" id="Phobius"/>
    </source>
</evidence>
<accession>A0A645JBI4</accession>